<dbReference type="SMART" id="SM00955">
    <property type="entry name" value="RNB"/>
    <property type="match status" value="1"/>
</dbReference>
<comment type="cofactor">
    <cofactor evidence="8">
        <name>Mg(2+)</name>
        <dbReference type="ChEBI" id="CHEBI:18420"/>
    </cofactor>
    <cofactor evidence="8">
        <name>Mn(2+)</name>
        <dbReference type="ChEBI" id="CHEBI:29035"/>
    </cofactor>
</comment>
<dbReference type="GO" id="GO:0003723">
    <property type="term" value="F:RNA binding"/>
    <property type="evidence" value="ECO:0007669"/>
    <property type="project" value="UniProtKB-KW"/>
</dbReference>
<evidence type="ECO:0000256" key="8">
    <source>
        <dbReference type="HAMAP-Rule" id="MF_03045"/>
    </source>
</evidence>
<keyword evidence="4 8" id="KW-0378">Hydrolase</keyword>
<dbReference type="InterPro" id="IPR012340">
    <property type="entry name" value="NA-bd_OB-fold"/>
</dbReference>
<feature type="compositionally biased region" description="Basic and acidic residues" evidence="9">
    <location>
        <begin position="137"/>
        <end position="146"/>
    </location>
</feature>
<keyword evidence="6 8" id="KW-0460">Magnesium</keyword>
<feature type="region of interest" description="Disordered" evidence="9">
    <location>
        <begin position="1"/>
        <end position="276"/>
    </location>
</feature>
<dbReference type="STRING" id="1890364.A0A2P6NWM5"/>
<keyword evidence="1 8" id="KW-0963">Cytoplasm</keyword>
<dbReference type="Pfam" id="PF17849">
    <property type="entry name" value="OB_Dis3"/>
    <property type="match status" value="1"/>
</dbReference>
<dbReference type="GO" id="GO:0046872">
    <property type="term" value="F:metal ion binding"/>
    <property type="evidence" value="ECO:0007669"/>
    <property type="project" value="UniProtKB-KW"/>
</dbReference>
<keyword evidence="2 8" id="KW-0540">Nuclease</keyword>
<dbReference type="InterPro" id="IPR001900">
    <property type="entry name" value="RNase_II/R"/>
</dbReference>
<keyword evidence="3 8" id="KW-0479">Metal-binding</keyword>
<dbReference type="EC" id="3.1.13.-" evidence="8"/>
<name>A0A2P6NWM5_9EUKA</name>
<keyword evidence="12" id="KW-1185">Reference proteome</keyword>
<dbReference type="Gene3D" id="2.40.50.700">
    <property type="match status" value="1"/>
</dbReference>
<feature type="compositionally biased region" description="Basic and acidic residues" evidence="9">
    <location>
        <begin position="160"/>
        <end position="206"/>
    </location>
</feature>
<evidence type="ECO:0000256" key="4">
    <source>
        <dbReference type="ARBA" id="ARBA00022801"/>
    </source>
</evidence>
<feature type="binding site" evidence="8">
    <location>
        <position position="598"/>
    </location>
    <ligand>
        <name>Mg(2+)</name>
        <dbReference type="ChEBI" id="CHEBI:18420"/>
    </ligand>
</feature>
<gene>
    <name evidence="11" type="ORF">PROFUN_03281</name>
</gene>
<feature type="compositionally biased region" description="Basic and acidic residues" evidence="9">
    <location>
        <begin position="39"/>
        <end position="48"/>
    </location>
</feature>
<dbReference type="InterPro" id="IPR028591">
    <property type="entry name" value="DIS3L2"/>
</dbReference>
<dbReference type="Pfam" id="PF17877">
    <property type="entry name" value="Dis3l2_C_term"/>
    <property type="match status" value="1"/>
</dbReference>
<dbReference type="Pfam" id="PF00773">
    <property type="entry name" value="RNB"/>
    <property type="match status" value="1"/>
</dbReference>
<dbReference type="HAMAP" id="MF_03045">
    <property type="entry name" value="DIS3L2"/>
    <property type="match status" value="1"/>
</dbReference>
<organism evidence="11 12">
    <name type="scientific">Planoprotostelium fungivorum</name>
    <dbReference type="NCBI Taxonomy" id="1890364"/>
    <lineage>
        <taxon>Eukaryota</taxon>
        <taxon>Amoebozoa</taxon>
        <taxon>Evosea</taxon>
        <taxon>Variosea</taxon>
        <taxon>Cavosteliida</taxon>
        <taxon>Cavosteliaceae</taxon>
        <taxon>Planoprotostelium</taxon>
    </lineage>
</organism>
<dbReference type="InterPro" id="IPR041093">
    <property type="entry name" value="Dis3l2-like_C"/>
</dbReference>
<dbReference type="InterPro" id="IPR050180">
    <property type="entry name" value="RNR_Ribonuclease"/>
</dbReference>
<comment type="function">
    <text evidence="8">3'-5'-exoribonuclease that specifically recognizes RNAs polyuridylated at their 3' end and mediates their degradation. Component of an exosome-independent RNA degradation pathway that mediates degradation of cytoplasmic mRNAs that have been deadenylated and subsequently uridylated at their 3'.</text>
</comment>
<evidence type="ECO:0000313" key="11">
    <source>
        <dbReference type="EMBL" id="PRP88367.1"/>
    </source>
</evidence>
<keyword evidence="7 8" id="KW-0694">RNA-binding</keyword>
<feature type="region of interest" description="Disordered" evidence="9">
    <location>
        <begin position="361"/>
        <end position="399"/>
    </location>
</feature>
<feature type="compositionally biased region" description="Polar residues" evidence="9">
    <location>
        <begin position="87"/>
        <end position="99"/>
    </location>
</feature>
<dbReference type="InterPro" id="IPR033771">
    <property type="entry name" value="Rrp44_CSD1"/>
</dbReference>
<evidence type="ECO:0000259" key="10">
    <source>
        <dbReference type="SMART" id="SM00955"/>
    </source>
</evidence>
<evidence type="ECO:0000256" key="3">
    <source>
        <dbReference type="ARBA" id="ARBA00022723"/>
    </source>
</evidence>
<dbReference type="EMBL" id="MDYQ01000011">
    <property type="protein sequence ID" value="PRP88367.1"/>
    <property type="molecule type" value="Genomic_DNA"/>
</dbReference>
<sequence>MHSQYNRSGEEVNGTSEKISGFQTTSRNHFLHGVTTEKQQNKLHREAPILKAHAAVKRDNEAEDKTEAMAEGNNQRGGHSRNEGQPRGSQSEPRQNNFRTPRGRGGPREPTSANGGDRRLNFEELEKEVSKQLFPSGHDDRFERPFRGGRGRGNDNYSRQNDDRRGNQNEDRRGQENRRDDRRDDRRGDDRRGDDRRGYQNDDRRSQSSGADSARFRGNDGRGPSTPQRNNQPRDDRTPNRNNNNGRNTPGQRGTPNRNGNNGGQRKGGKKQRDRHPAYLSNELVQKGIENKTLFQGGIRINAHNRKEAYVTTDGMALDVFVDGQGTRNRALEGDIVVVELYLDVEKWKILKDVKEEATEDIPVVRTDDQSEDEGSESEDEGEPSSAENTPVKSKVDELTDRVASTTLQDNELAITLTPEGPMQKGRLMTQEKPFVNKAGQPVQPAGKVVSVVETKHSQHQIGFLETNSGDGQVKSGDRWAIFVPTDVKIPKMMIPINGVPDFYSHPEKYKGKLVYCEMLEWKSTMWRPEGRFIRVMGEAGDIQPETDSLLCVNRITWADQPWSKEILDSIPTNQYEITEEEIRQRRDLRKQRIFTIDPPTARDLDDALHIIPLEDGNFEVGVHIADVSYFVRPGTPVDAEALHRSTTVYLIQKAITMLPNVLCENLCSLNPGVDRLAFSCVWTLSPQGEVLKEWLGRTVIRSCSKMSYNVAQYVIEGKLKENWSEITETATHSQLGPYDGHTVPEMSRDILAMHSIAQHLRKSRYENGSITMNNSKLGFKLDDNGNPIEVYEYVTKEANHMIEEFMLLANMRVALKISSSFPDIALLRNHVNPVERRLSGFAEMCEELQLPMNVTDSKTFSDSLDQLRSTMNRSKFSAIQTLGTRSMQLAKYFCTGDLEREQWHHYALNVEEYTHFTSPIRRYPDIIVHRLLQAALTIEQAEDVKSDQVKQVMNTLPQKIQVTKMATHCNDRKLASRKAQEASSKLFLCVMLKYKPRIAEVVAISIGDRYITCIVPSLNIEIKLYTEDLPLRSHKYDSEAKSITLVWAAPGATKESIKNEGKKEKKKKEKKEKENDTKREEAQEVVPILPAVEEKGGLWKEGHVTQISTLDVLSVMVAIKKDKFPMDFEVTYRPAYSFK</sequence>
<dbReference type="FunCoup" id="A0A2P6NWM5">
    <property type="interactions" value="276"/>
</dbReference>
<dbReference type="InterPro" id="IPR022966">
    <property type="entry name" value="RNase_II/R_CS"/>
</dbReference>
<feature type="region of interest" description="Disordered" evidence="9">
    <location>
        <begin position="1057"/>
        <end position="1083"/>
    </location>
</feature>
<proteinExistence type="inferred from homology"/>
<feature type="compositionally biased region" description="Low complexity" evidence="9">
    <location>
        <begin position="240"/>
        <end position="260"/>
    </location>
</feature>
<evidence type="ECO:0000256" key="6">
    <source>
        <dbReference type="ARBA" id="ARBA00022842"/>
    </source>
</evidence>
<comment type="subcellular location">
    <subcellularLocation>
        <location evidence="8">Cytoplasm</location>
    </subcellularLocation>
    <subcellularLocation>
        <location evidence="8">Cytoplasm</location>
        <location evidence="8">P-body</location>
    </subcellularLocation>
</comment>
<accession>A0A2P6NWM5</accession>
<dbReference type="InParanoid" id="A0A2P6NWM5"/>
<evidence type="ECO:0000256" key="2">
    <source>
        <dbReference type="ARBA" id="ARBA00022722"/>
    </source>
</evidence>
<feature type="compositionally biased region" description="Basic and acidic residues" evidence="9">
    <location>
        <begin position="1072"/>
        <end position="1083"/>
    </location>
</feature>
<protein>
    <recommendedName>
        <fullName evidence="8">DIS3-like exonuclease 2</fullName>
        <ecNumber evidence="8">3.1.13.-</ecNumber>
    </recommendedName>
</protein>
<dbReference type="Proteomes" id="UP000241769">
    <property type="component" value="Unassembled WGS sequence"/>
</dbReference>
<keyword evidence="5 8" id="KW-0269">Exonuclease</keyword>
<feature type="compositionally biased region" description="Basic and acidic residues" evidence="9">
    <location>
        <begin position="116"/>
        <end position="130"/>
    </location>
</feature>
<dbReference type="PANTHER" id="PTHR23355">
    <property type="entry name" value="RIBONUCLEASE"/>
    <property type="match status" value="1"/>
</dbReference>
<feature type="compositionally biased region" description="Basic and acidic residues" evidence="9">
    <location>
        <begin position="56"/>
        <end position="68"/>
    </location>
</feature>
<dbReference type="SUPFAM" id="SSF50249">
    <property type="entry name" value="Nucleic acid-binding proteins"/>
    <property type="match status" value="2"/>
</dbReference>
<dbReference type="AlphaFoldDB" id="A0A2P6NWM5"/>
<feature type="binding site" evidence="8">
    <location>
        <position position="607"/>
    </location>
    <ligand>
        <name>Mg(2+)</name>
        <dbReference type="ChEBI" id="CHEBI:18420"/>
    </ligand>
</feature>
<feature type="compositionally biased region" description="Polar residues" evidence="9">
    <location>
        <begin position="1"/>
        <end position="28"/>
    </location>
</feature>
<comment type="similarity">
    <text evidence="8">Belongs to the RNR ribonuclease family. DIS3L2 subfamily.</text>
</comment>
<evidence type="ECO:0000256" key="9">
    <source>
        <dbReference type="SAM" id="MobiDB-lite"/>
    </source>
</evidence>
<dbReference type="GO" id="GO:0000175">
    <property type="term" value="F:3'-5'-RNA exonuclease activity"/>
    <property type="evidence" value="ECO:0007669"/>
    <property type="project" value="UniProtKB-UniRule"/>
</dbReference>
<dbReference type="Pfam" id="PF17216">
    <property type="entry name" value="Rrp44_CSD1"/>
    <property type="match status" value="1"/>
</dbReference>
<keyword evidence="8" id="KW-0464">Manganese</keyword>
<dbReference type="PROSITE" id="PS01175">
    <property type="entry name" value="RIBONUCLEASE_II"/>
    <property type="match status" value="1"/>
</dbReference>
<comment type="caution">
    <text evidence="11">The sequence shown here is derived from an EMBL/GenBank/DDBJ whole genome shotgun (WGS) entry which is preliminary data.</text>
</comment>
<feature type="site" description="Important for catalytic activity" evidence="8">
    <location>
        <position position="606"/>
    </location>
</feature>
<dbReference type="GO" id="GO:0000932">
    <property type="term" value="C:P-body"/>
    <property type="evidence" value="ECO:0007669"/>
    <property type="project" value="UniProtKB-SubCell"/>
</dbReference>
<dbReference type="GO" id="GO:1990074">
    <property type="term" value="P:polyuridylation-dependent mRNA catabolic process"/>
    <property type="evidence" value="ECO:0007669"/>
    <property type="project" value="UniProtKB-UniRule"/>
</dbReference>
<evidence type="ECO:0000313" key="12">
    <source>
        <dbReference type="Proteomes" id="UP000241769"/>
    </source>
</evidence>
<dbReference type="OrthoDB" id="372421at2759"/>
<dbReference type="PANTHER" id="PTHR23355:SF9">
    <property type="entry name" value="DIS3-LIKE EXONUCLEASE 2"/>
    <property type="match status" value="1"/>
</dbReference>
<feature type="domain" description="RNB" evidence="10">
    <location>
        <begin position="586"/>
        <end position="939"/>
    </location>
</feature>
<evidence type="ECO:0000256" key="1">
    <source>
        <dbReference type="ARBA" id="ARBA00022490"/>
    </source>
</evidence>
<feature type="compositionally biased region" description="Acidic residues" evidence="9">
    <location>
        <begin position="370"/>
        <end position="383"/>
    </location>
</feature>
<evidence type="ECO:0000256" key="5">
    <source>
        <dbReference type="ARBA" id="ARBA00022839"/>
    </source>
</evidence>
<reference evidence="11 12" key="1">
    <citation type="journal article" date="2018" name="Genome Biol. Evol.">
        <title>Multiple Roots of Fruiting Body Formation in Amoebozoa.</title>
        <authorList>
            <person name="Hillmann F."/>
            <person name="Forbes G."/>
            <person name="Novohradska S."/>
            <person name="Ferling I."/>
            <person name="Riege K."/>
            <person name="Groth M."/>
            <person name="Westermann M."/>
            <person name="Marz M."/>
            <person name="Spaller T."/>
            <person name="Winckler T."/>
            <person name="Schaap P."/>
            <person name="Glockner G."/>
        </authorList>
    </citation>
    <scope>NUCLEOTIDE SEQUENCE [LARGE SCALE GENOMIC DNA]</scope>
    <source>
        <strain evidence="11 12">Jena</strain>
    </source>
</reference>
<dbReference type="InterPro" id="IPR041505">
    <property type="entry name" value="Dis3_CSD2"/>
</dbReference>
<dbReference type="Gene3D" id="2.40.50.690">
    <property type="match status" value="1"/>
</dbReference>
<evidence type="ECO:0000256" key="7">
    <source>
        <dbReference type="ARBA" id="ARBA00022884"/>
    </source>
</evidence>
<dbReference type="GO" id="GO:0000956">
    <property type="term" value="P:nuclear-transcribed mRNA catabolic process"/>
    <property type="evidence" value="ECO:0007669"/>
    <property type="project" value="UniProtKB-UniRule"/>
</dbReference>